<accession>A0AAD3RN93</accession>
<dbReference type="AlphaFoldDB" id="A0AAD3RN93"/>
<sequence length="97" mass="10964">MTTEKKRQELIKLIKCLSNLMSLKRFVREIKDEKEDSVLGSLPLLSFRIGGVEPSDNITRKFAFKILMNHISITAGDKQSSRGGSRTQPPDRNVCQS</sequence>
<dbReference type="EMBL" id="BRZM01002139">
    <property type="protein sequence ID" value="GLD74310.1"/>
    <property type="molecule type" value="Genomic_DNA"/>
</dbReference>
<dbReference type="Proteomes" id="UP001279410">
    <property type="component" value="Unassembled WGS sequence"/>
</dbReference>
<keyword evidence="3" id="KW-1185">Reference proteome</keyword>
<name>A0AAD3RN93_LATJO</name>
<evidence type="ECO:0000313" key="3">
    <source>
        <dbReference type="Proteomes" id="UP001279410"/>
    </source>
</evidence>
<evidence type="ECO:0000256" key="1">
    <source>
        <dbReference type="SAM" id="MobiDB-lite"/>
    </source>
</evidence>
<organism evidence="2 3">
    <name type="scientific">Lates japonicus</name>
    <name type="common">Japanese lates</name>
    <dbReference type="NCBI Taxonomy" id="270547"/>
    <lineage>
        <taxon>Eukaryota</taxon>
        <taxon>Metazoa</taxon>
        <taxon>Chordata</taxon>
        <taxon>Craniata</taxon>
        <taxon>Vertebrata</taxon>
        <taxon>Euteleostomi</taxon>
        <taxon>Actinopterygii</taxon>
        <taxon>Neopterygii</taxon>
        <taxon>Teleostei</taxon>
        <taxon>Neoteleostei</taxon>
        <taxon>Acanthomorphata</taxon>
        <taxon>Carangaria</taxon>
        <taxon>Carangaria incertae sedis</taxon>
        <taxon>Centropomidae</taxon>
        <taxon>Lates</taxon>
    </lineage>
</organism>
<protein>
    <submittedName>
        <fullName evidence="2">Pleckstrin homology domain-containing family A member 6 isoform X15</fullName>
    </submittedName>
</protein>
<proteinExistence type="predicted"/>
<evidence type="ECO:0000313" key="2">
    <source>
        <dbReference type="EMBL" id="GLD74310.1"/>
    </source>
</evidence>
<gene>
    <name evidence="2" type="ORF">AKAME5_002563900</name>
</gene>
<reference evidence="2" key="1">
    <citation type="submission" date="2022-08" db="EMBL/GenBank/DDBJ databases">
        <title>Genome sequencing of akame (Lates japonicus).</title>
        <authorList>
            <person name="Hashiguchi Y."/>
            <person name="Takahashi H."/>
        </authorList>
    </citation>
    <scope>NUCLEOTIDE SEQUENCE</scope>
    <source>
        <strain evidence="2">Kochi</strain>
    </source>
</reference>
<comment type="caution">
    <text evidence="2">The sequence shown here is derived from an EMBL/GenBank/DDBJ whole genome shotgun (WGS) entry which is preliminary data.</text>
</comment>
<feature type="compositionally biased region" description="Polar residues" evidence="1">
    <location>
        <begin position="77"/>
        <end position="97"/>
    </location>
</feature>
<feature type="region of interest" description="Disordered" evidence="1">
    <location>
        <begin position="76"/>
        <end position="97"/>
    </location>
</feature>